<gene>
    <name evidence="2" type="ORF">HHI36_002695</name>
</gene>
<sequence length="124" mass="14458">MLEHLKSKFPYIRSHVDKLPERENANSSSLKVGADLDLMEELNKSENWPINMTIRRFKFFDGVEAQPNSETWNTAPTQSTRKNHGNKSGSTEELIFYIRTSSQLKNVVLSWRISWKTRNMTDLL</sequence>
<dbReference type="EMBL" id="JABFTP020000185">
    <property type="protein sequence ID" value="KAL3288246.1"/>
    <property type="molecule type" value="Genomic_DNA"/>
</dbReference>
<reference evidence="2 3" key="1">
    <citation type="journal article" date="2021" name="BMC Biol.">
        <title>Horizontally acquired antibacterial genes associated with adaptive radiation of ladybird beetles.</title>
        <authorList>
            <person name="Li H.S."/>
            <person name="Tang X.F."/>
            <person name="Huang Y.H."/>
            <person name="Xu Z.Y."/>
            <person name="Chen M.L."/>
            <person name="Du X.Y."/>
            <person name="Qiu B.Y."/>
            <person name="Chen P.T."/>
            <person name="Zhang W."/>
            <person name="Slipinski A."/>
            <person name="Escalona H.E."/>
            <person name="Waterhouse R.M."/>
            <person name="Zwick A."/>
            <person name="Pang H."/>
        </authorList>
    </citation>
    <scope>NUCLEOTIDE SEQUENCE [LARGE SCALE GENOMIC DNA]</scope>
    <source>
        <strain evidence="2">SYSU2018</strain>
    </source>
</reference>
<name>A0ABD2PC69_9CUCU</name>
<evidence type="ECO:0000313" key="3">
    <source>
        <dbReference type="Proteomes" id="UP001516400"/>
    </source>
</evidence>
<evidence type="ECO:0000313" key="2">
    <source>
        <dbReference type="EMBL" id="KAL3288246.1"/>
    </source>
</evidence>
<comment type="caution">
    <text evidence="2">The sequence shown here is derived from an EMBL/GenBank/DDBJ whole genome shotgun (WGS) entry which is preliminary data.</text>
</comment>
<dbReference type="Proteomes" id="UP001516400">
    <property type="component" value="Unassembled WGS sequence"/>
</dbReference>
<protein>
    <submittedName>
        <fullName evidence="2">Uncharacterized protein</fullName>
    </submittedName>
</protein>
<organism evidence="2 3">
    <name type="scientific">Cryptolaemus montrouzieri</name>
    <dbReference type="NCBI Taxonomy" id="559131"/>
    <lineage>
        <taxon>Eukaryota</taxon>
        <taxon>Metazoa</taxon>
        <taxon>Ecdysozoa</taxon>
        <taxon>Arthropoda</taxon>
        <taxon>Hexapoda</taxon>
        <taxon>Insecta</taxon>
        <taxon>Pterygota</taxon>
        <taxon>Neoptera</taxon>
        <taxon>Endopterygota</taxon>
        <taxon>Coleoptera</taxon>
        <taxon>Polyphaga</taxon>
        <taxon>Cucujiformia</taxon>
        <taxon>Coccinelloidea</taxon>
        <taxon>Coccinellidae</taxon>
        <taxon>Scymninae</taxon>
        <taxon>Scymnini</taxon>
        <taxon>Cryptolaemus</taxon>
    </lineage>
</organism>
<dbReference type="AlphaFoldDB" id="A0ABD2PC69"/>
<evidence type="ECO:0000256" key="1">
    <source>
        <dbReference type="SAM" id="MobiDB-lite"/>
    </source>
</evidence>
<proteinExistence type="predicted"/>
<accession>A0ABD2PC69</accession>
<keyword evidence="3" id="KW-1185">Reference proteome</keyword>
<feature type="region of interest" description="Disordered" evidence="1">
    <location>
        <begin position="68"/>
        <end position="88"/>
    </location>
</feature>